<accession>A0ABU2BRA7</accession>
<name>A0ABU2BRA7_9ACTN</name>
<keyword evidence="1" id="KW-0812">Transmembrane</keyword>
<dbReference type="RefSeq" id="WP_310298767.1">
    <property type="nucleotide sequence ID" value="NZ_BAAAPS010000014.1"/>
</dbReference>
<feature type="transmembrane region" description="Helical" evidence="1">
    <location>
        <begin position="12"/>
        <end position="41"/>
    </location>
</feature>
<protein>
    <submittedName>
        <fullName evidence="2">Uncharacterized protein YqgC (DUF456 family)</fullName>
    </submittedName>
</protein>
<organism evidence="2 3">
    <name type="scientific">Nocardioides marmoribigeumensis</name>
    <dbReference type="NCBI Taxonomy" id="433649"/>
    <lineage>
        <taxon>Bacteria</taxon>
        <taxon>Bacillati</taxon>
        <taxon>Actinomycetota</taxon>
        <taxon>Actinomycetes</taxon>
        <taxon>Propionibacteriales</taxon>
        <taxon>Nocardioidaceae</taxon>
        <taxon>Nocardioides</taxon>
    </lineage>
</organism>
<feature type="transmembrane region" description="Helical" evidence="1">
    <location>
        <begin position="85"/>
        <end position="118"/>
    </location>
</feature>
<evidence type="ECO:0000313" key="2">
    <source>
        <dbReference type="EMBL" id="MDR7361187.1"/>
    </source>
</evidence>
<keyword evidence="3" id="KW-1185">Reference proteome</keyword>
<dbReference type="InterPro" id="IPR007403">
    <property type="entry name" value="DUF456"/>
</dbReference>
<proteinExistence type="predicted"/>
<dbReference type="EMBL" id="JAVDYG010000001">
    <property type="protein sequence ID" value="MDR7361187.1"/>
    <property type="molecule type" value="Genomic_DNA"/>
</dbReference>
<comment type="caution">
    <text evidence="2">The sequence shown here is derived from an EMBL/GenBank/DDBJ whole genome shotgun (WGS) entry which is preliminary data.</text>
</comment>
<gene>
    <name evidence="2" type="ORF">J2S63_000740</name>
</gene>
<reference evidence="2 3" key="1">
    <citation type="submission" date="2023-07" db="EMBL/GenBank/DDBJ databases">
        <title>Sequencing the genomes of 1000 actinobacteria strains.</title>
        <authorList>
            <person name="Klenk H.-P."/>
        </authorList>
    </citation>
    <scope>NUCLEOTIDE SEQUENCE [LARGE SCALE GENOMIC DNA]</scope>
    <source>
        <strain evidence="2 3">DSM 19426</strain>
    </source>
</reference>
<dbReference type="Proteomes" id="UP001183648">
    <property type="component" value="Unassembled WGS sequence"/>
</dbReference>
<sequence length="164" mass="16336">MDLSDPRTTADLVAGLVVLLGLVGMVVPVLPGTLLVAVAIAGWAAYVGEPRGWALAGAALVVLAAGAGLKYLLAGRHLRGHGVPSSTLVVGGLLGIVGFFVVPVIGLPLGFVVGVYLSELNRVGSQQAWPATVAALKAVGIALLVELAAGFAAAALWLTGALIT</sequence>
<feature type="transmembrane region" description="Helical" evidence="1">
    <location>
        <begin position="138"/>
        <end position="163"/>
    </location>
</feature>
<evidence type="ECO:0000256" key="1">
    <source>
        <dbReference type="SAM" id="Phobius"/>
    </source>
</evidence>
<dbReference type="Pfam" id="PF04306">
    <property type="entry name" value="DUF456"/>
    <property type="match status" value="1"/>
</dbReference>
<feature type="transmembrane region" description="Helical" evidence="1">
    <location>
        <begin position="53"/>
        <end position="73"/>
    </location>
</feature>
<evidence type="ECO:0000313" key="3">
    <source>
        <dbReference type="Proteomes" id="UP001183648"/>
    </source>
</evidence>
<keyword evidence="1" id="KW-1133">Transmembrane helix</keyword>
<keyword evidence="1" id="KW-0472">Membrane</keyword>